<dbReference type="AlphaFoldDB" id="A0A811PFM3"/>
<dbReference type="SUPFAM" id="SSF50199">
    <property type="entry name" value="Staphylococcal nuclease"/>
    <property type="match status" value="1"/>
</dbReference>
<dbReference type="InterPro" id="IPR035437">
    <property type="entry name" value="SNase_OB-fold_sf"/>
</dbReference>
<evidence type="ECO:0000313" key="1">
    <source>
        <dbReference type="EMBL" id="CAD6239804.1"/>
    </source>
</evidence>
<evidence type="ECO:0000313" key="2">
    <source>
        <dbReference type="EMBL" id="CAD6239854.1"/>
    </source>
</evidence>
<name>A0A811PFM3_9POAL</name>
<sequence>MPRLGAEELCLGSFWCIRLTPIGRKFQGVKYELLTLPVDAKAVTDGDTITVYVSMARHPESSNVPQDVYEAGIERSKALAANNYQRAGDLLKIILDAGYRQVCGIGGEQILAKNYRIRLRGIDAPESLMPYGKEAKEEPFEARAGEKLKDFHI</sequence>
<organism evidence="2 3">
    <name type="scientific">Miscanthus lutarioriparius</name>
    <dbReference type="NCBI Taxonomy" id="422564"/>
    <lineage>
        <taxon>Eukaryota</taxon>
        <taxon>Viridiplantae</taxon>
        <taxon>Streptophyta</taxon>
        <taxon>Embryophyta</taxon>
        <taxon>Tracheophyta</taxon>
        <taxon>Spermatophyta</taxon>
        <taxon>Magnoliopsida</taxon>
        <taxon>Liliopsida</taxon>
        <taxon>Poales</taxon>
        <taxon>Poaceae</taxon>
        <taxon>PACMAD clade</taxon>
        <taxon>Panicoideae</taxon>
        <taxon>Andropogonodae</taxon>
        <taxon>Andropogoneae</taxon>
        <taxon>Saccharinae</taxon>
        <taxon>Miscanthus</taxon>
    </lineage>
</organism>
<evidence type="ECO:0008006" key="4">
    <source>
        <dbReference type="Google" id="ProtNLM"/>
    </source>
</evidence>
<gene>
    <name evidence="1" type="ORF">NCGR_LOCUS26657</name>
    <name evidence="2" type="ORF">NCGR_LOCUS26689</name>
</gene>
<evidence type="ECO:0000313" key="3">
    <source>
        <dbReference type="Proteomes" id="UP000604825"/>
    </source>
</evidence>
<accession>A0A811PFM3</accession>
<dbReference type="EMBL" id="CAJGYO010000006">
    <property type="protein sequence ID" value="CAD6239804.1"/>
    <property type="molecule type" value="Genomic_DNA"/>
</dbReference>
<reference evidence="2" key="1">
    <citation type="submission" date="2020-10" db="EMBL/GenBank/DDBJ databases">
        <authorList>
            <person name="Han B."/>
            <person name="Lu T."/>
            <person name="Zhao Q."/>
            <person name="Huang X."/>
            <person name="Zhao Y."/>
        </authorList>
    </citation>
    <scope>NUCLEOTIDE SEQUENCE</scope>
</reference>
<comment type="caution">
    <text evidence="2">The sequence shown here is derived from an EMBL/GenBank/DDBJ whole genome shotgun (WGS) entry which is preliminary data.</text>
</comment>
<dbReference type="OrthoDB" id="430293at2759"/>
<dbReference type="Gene3D" id="2.40.50.90">
    <property type="match status" value="1"/>
</dbReference>
<proteinExistence type="predicted"/>
<protein>
    <recommendedName>
        <fullName evidence="4">TNase-like domain-containing protein</fullName>
    </recommendedName>
</protein>
<dbReference type="Proteomes" id="UP000604825">
    <property type="component" value="Unassembled WGS sequence"/>
</dbReference>
<keyword evidence="3" id="KW-1185">Reference proteome</keyword>
<dbReference type="EMBL" id="CAJGYO010000006">
    <property type="protein sequence ID" value="CAD6239854.1"/>
    <property type="molecule type" value="Genomic_DNA"/>
</dbReference>